<dbReference type="PANTHER" id="PTHR48081:SF8">
    <property type="entry name" value="ALPHA_BETA HYDROLASE FOLD-3 DOMAIN-CONTAINING PROTEIN-RELATED"/>
    <property type="match status" value="1"/>
</dbReference>
<evidence type="ECO:0000259" key="2">
    <source>
        <dbReference type="Pfam" id="PF07859"/>
    </source>
</evidence>
<sequence length="299" mass="32613">MVSISARLTAFALNTTGFAKKNFTGGPDMEDRLRALQRRPPDLPSARDRRRVDIRETTLSGRSVWHFAPKDQAPTAHMLFFHGGGYVMPPSAFHWSFLAHMAHTHGMAITAPLYPLAPDHHVDEIAAFALDAYRAFLDSHDGPFIMGGDSAGAGMTAMVAQAARDQALRSASGLLLICPWLDASASHPDQAQLERRDCILTIGGIRQAGEAYARPAAPSDPRVSPIHGNWTGLPPILCYAGGADILLTDARALKAKLPDIRYIELDNMMHDWPIFFFPESRKAQAEMAKFAAGVGYGVR</sequence>
<dbReference type="SUPFAM" id="SSF53474">
    <property type="entry name" value="alpha/beta-Hydrolases"/>
    <property type="match status" value="1"/>
</dbReference>
<proteinExistence type="predicted"/>
<dbReference type="Proteomes" id="UP001595887">
    <property type="component" value="Unassembled WGS sequence"/>
</dbReference>
<dbReference type="InterPro" id="IPR029058">
    <property type="entry name" value="AB_hydrolase_fold"/>
</dbReference>
<dbReference type="GO" id="GO:0016787">
    <property type="term" value="F:hydrolase activity"/>
    <property type="evidence" value="ECO:0007669"/>
    <property type="project" value="UniProtKB-KW"/>
</dbReference>
<gene>
    <name evidence="3" type="ORF">ACFOWX_09905</name>
</gene>
<evidence type="ECO:0000313" key="3">
    <source>
        <dbReference type="EMBL" id="MFC4292725.1"/>
    </source>
</evidence>
<dbReference type="EMBL" id="JBHSDH010000013">
    <property type="protein sequence ID" value="MFC4292725.1"/>
    <property type="molecule type" value="Genomic_DNA"/>
</dbReference>
<keyword evidence="4" id="KW-1185">Reference proteome</keyword>
<comment type="caution">
    <text evidence="3">The sequence shown here is derived from an EMBL/GenBank/DDBJ whole genome shotgun (WGS) entry which is preliminary data.</text>
</comment>
<reference evidence="4" key="1">
    <citation type="journal article" date="2019" name="Int. J. Syst. Evol. Microbiol.">
        <title>The Global Catalogue of Microorganisms (GCM) 10K type strain sequencing project: providing services to taxonomists for standard genome sequencing and annotation.</title>
        <authorList>
            <consortium name="The Broad Institute Genomics Platform"/>
            <consortium name="The Broad Institute Genome Sequencing Center for Infectious Disease"/>
            <person name="Wu L."/>
            <person name="Ma J."/>
        </authorList>
    </citation>
    <scope>NUCLEOTIDE SEQUENCE [LARGE SCALE GENOMIC DNA]</scope>
    <source>
        <strain evidence="4">CECT 8531</strain>
    </source>
</reference>
<dbReference type="InterPro" id="IPR050300">
    <property type="entry name" value="GDXG_lipolytic_enzyme"/>
</dbReference>
<dbReference type="InterPro" id="IPR013094">
    <property type="entry name" value="AB_hydrolase_3"/>
</dbReference>
<keyword evidence="1 3" id="KW-0378">Hydrolase</keyword>
<dbReference type="RefSeq" id="WP_381423651.1">
    <property type="nucleotide sequence ID" value="NZ_JBHSDH010000013.1"/>
</dbReference>
<evidence type="ECO:0000313" key="4">
    <source>
        <dbReference type="Proteomes" id="UP001595887"/>
    </source>
</evidence>
<dbReference type="PANTHER" id="PTHR48081">
    <property type="entry name" value="AB HYDROLASE SUPERFAMILY PROTEIN C4A8.06C"/>
    <property type="match status" value="1"/>
</dbReference>
<organism evidence="3 4">
    <name type="scientific">Sphingorhabdus arenilitoris</name>
    <dbReference type="NCBI Taxonomy" id="1490041"/>
    <lineage>
        <taxon>Bacteria</taxon>
        <taxon>Pseudomonadati</taxon>
        <taxon>Pseudomonadota</taxon>
        <taxon>Alphaproteobacteria</taxon>
        <taxon>Sphingomonadales</taxon>
        <taxon>Sphingomonadaceae</taxon>
        <taxon>Sphingorhabdus</taxon>
    </lineage>
</organism>
<name>A0ABV8RHN1_9SPHN</name>
<protein>
    <submittedName>
        <fullName evidence="3">Alpha/beta hydrolase fold domain-containing protein</fullName>
    </submittedName>
</protein>
<accession>A0ABV8RHN1</accession>
<dbReference type="Pfam" id="PF07859">
    <property type="entry name" value="Abhydrolase_3"/>
    <property type="match status" value="1"/>
</dbReference>
<evidence type="ECO:0000256" key="1">
    <source>
        <dbReference type="ARBA" id="ARBA00022801"/>
    </source>
</evidence>
<dbReference type="Gene3D" id="3.40.50.1820">
    <property type="entry name" value="alpha/beta hydrolase"/>
    <property type="match status" value="1"/>
</dbReference>
<feature type="domain" description="Alpha/beta hydrolase fold-3" evidence="2">
    <location>
        <begin position="78"/>
        <end position="272"/>
    </location>
</feature>